<keyword evidence="4 7" id="KW-1133">Transmembrane helix</keyword>
<reference evidence="8 9" key="1">
    <citation type="submission" date="2015-05" db="EMBL/GenBank/DDBJ databases">
        <title>Draft genome sequence of the bacterium Gordonia jacobaea a new member of the Gordonia genus.</title>
        <authorList>
            <person name="Jimenez-Galisteo G."/>
            <person name="Dominguez A."/>
            <person name="Munoz E."/>
            <person name="Vinas M."/>
        </authorList>
    </citation>
    <scope>NUCLEOTIDE SEQUENCE [LARGE SCALE GENOMIC DNA]</scope>
    <source>
        <strain evidence="9">mv1</strain>
    </source>
</reference>
<dbReference type="InterPro" id="IPR001182">
    <property type="entry name" value="FtsW/RodA"/>
</dbReference>
<evidence type="ECO:0000313" key="9">
    <source>
        <dbReference type="Proteomes" id="UP000037247"/>
    </source>
</evidence>
<keyword evidence="9" id="KW-1185">Reference proteome</keyword>
<evidence type="ECO:0000256" key="6">
    <source>
        <dbReference type="SAM" id="MobiDB-lite"/>
    </source>
</evidence>
<evidence type="ECO:0000256" key="7">
    <source>
        <dbReference type="SAM" id="Phobius"/>
    </source>
</evidence>
<dbReference type="GO" id="GO:0051301">
    <property type="term" value="P:cell division"/>
    <property type="evidence" value="ECO:0007669"/>
    <property type="project" value="UniProtKB-KW"/>
</dbReference>
<feature type="transmembrane region" description="Helical" evidence="7">
    <location>
        <begin position="362"/>
        <end position="383"/>
    </location>
</feature>
<keyword evidence="8" id="KW-0131">Cell cycle</keyword>
<dbReference type="Proteomes" id="UP000037247">
    <property type="component" value="Unassembled WGS sequence"/>
</dbReference>
<keyword evidence="2 7" id="KW-0812">Transmembrane</keyword>
<feature type="transmembrane region" description="Helical" evidence="7">
    <location>
        <begin position="84"/>
        <end position="103"/>
    </location>
</feature>
<feature type="region of interest" description="Disordered" evidence="6">
    <location>
        <begin position="1"/>
        <end position="20"/>
    </location>
</feature>
<evidence type="ECO:0000256" key="4">
    <source>
        <dbReference type="ARBA" id="ARBA00022989"/>
    </source>
</evidence>
<feature type="transmembrane region" description="Helical" evidence="7">
    <location>
        <begin position="191"/>
        <end position="211"/>
    </location>
</feature>
<evidence type="ECO:0000256" key="1">
    <source>
        <dbReference type="ARBA" id="ARBA00004141"/>
    </source>
</evidence>
<dbReference type="RefSeq" id="WP_049699172.1">
    <property type="nucleotide sequence ID" value="NZ_CBDRLS010000005.1"/>
</dbReference>
<keyword evidence="8" id="KW-0132">Cell division</keyword>
<evidence type="ECO:0000256" key="5">
    <source>
        <dbReference type="ARBA" id="ARBA00023136"/>
    </source>
</evidence>
<evidence type="ECO:0000313" key="8">
    <source>
        <dbReference type="EMBL" id="KNA90996.1"/>
    </source>
</evidence>
<feature type="transmembrane region" description="Helical" evidence="7">
    <location>
        <begin position="395"/>
        <end position="416"/>
    </location>
</feature>
<feature type="transmembrane region" description="Helical" evidence="7">
    <location>
        <begin position="278"/>
        <end position="297"/>
    </location>
</feature>
<proteinExistence type="predicted"/>
<protein>
    <submittedName>
        <fullName evidence="8">Cell division protein FtsW</fullName>
    </submittedName>
</protein>
<evidence type="ECO:0000256" key="3">
    <source>
        <dbReference type="ARBA" id="ARBA00022960"/>
    </source>
</evidence>
<comment type="caution">
    <text evidence="8">The sequence shown here is derived from an EMBL/GenBank/DDBJ whole genome shotgun (WGS) entry which is preliminary data.</text>
</comment>
<dbReference type="EMBL" id="LDTZ01000017">
    <property type="protein sequence ID" value="KNA90996.1"/>
    <property type="molecule type" value="Genomic_DNA"/>
</dbReference>
<dbReference type="PANTHER" id="PTHR30474:SF3">
    <property type="entry name" value="PEPTIDOGLYCAN GLYCOSYLTRANSFERASE RODA"/>
    <property type="match status" value="1"/>
</dbReference>
<sequence>MSQPSNPQAQHAPPREPARQTGRTVEMILLIFAIGVVTIALIIVQAAQGQSLTWDLLKYVAAYTVLFAIAHLVVRRYAPHADPVLLPIVAALNGIGLVLIHRLDLGSGPRGEEISPTEQTNNADQQLLWALLGIIAFAMILIFIRDHRTLSRYAYTLGLGGVIFLAIPAILPSSMSEINGSKNWIRTPLFNIQPGEFSKILIIIFTAALLVSKRDLFTTAGKHFLGMDLPRARDLGPLLIAWLVTIGIFALENDLGGPLLIFSTILAMLYVATGRAGWVAIGVTLFVAGAVLAYQLFPHLQVRVQVWQDPFATFDTTGYQVGQSLFGLATGGLFGTGLGSGRPNIVPFANTDFIIATIGEELGLVGLTAVMMLYLIFVMRGLRTGVAVRDSFGKLLATGLSFTMAVQIFVVVGGVTKLIPLTGLTTPFVSYGGSSLLANYILLALLIRVSNAAREPDPTKRRPTPKPIESLPTQAVRQP</sequence>
<keyword evidence="3" id="KW-0133">Cell shape</keyword>
<accession>A0ABR5IBN3</accession>
<feature type="transmembrane region" description="Helical" evidence="7">
    <location>
        <begin position="59"/>
        <end position="77"/>
    </location>
</feature>
<evidence type="ECO:0000256" key="2">
    <source>
        <dbReference type="ARBA" id="ARBA00022692"/>
    </source>
</evidence>
<feature type="transmembrane region" description="Helical" evidence="7">
    <location>
        <begin position="27"/>
        <end position="47"/>
    </location>
</feature>
<dbReference type="Pfam" id="PF01098">
    <property type="entry name" value="FTSW_RODA_SPOVE"/>
    <property type="match status" value="1"/>
</dbReference>
<name>A0ABR5IBN3_9ACTN</name>
<keyword evidence="5 7" id="KW-0472">Membrane</keyword>
<feature type="region of interest" description="Disordered" evidence="6">
    <location>
        <begin position="455"/>
        <end position="479"/>
    </location>
</feature>
<dbReference type="PANTHER" id="PTHR30474">
    <property type="entry name" value="CELL CYCLE PROTEIN"/>
    <property type="match status" value="1"/>
</dbReference>
<comment type="subcellular location">
    <subcellularLocation>
        <location evidence="1">Membrane</location>
        <topology evidence="1">Multi-pass membrane protein</topology>
    </subcellularLocation>
</comment>
<organism evidence="8 9">
    <name type="scientific">Gordonia jacobaea</name>
    <dbReference type="NCBI Taxonomy" id="122202"/>
    <lineage>
        <taxon>Bacteria</taxon>
        <taxon>Bacillati</taxon>
        <taxon>Actinomycetota</taxon>
        <taxon>Actinomycetes</taxon>
        <taxon>Mycobacteriales</taxon>
        <taxon>Gordoniaceae</taxon>
        <taxon>Gordonia</taxon>
    </lineage>
</organism>
<feature type="transmembrane region" description="Helical" evidence="7">
    <location>
        <begin position="127"/>
        <end position="144"/>
    </location>
</feature>
<feature type="transmembrane region" description="Helical" evidence="7">
    <location>
        <begin position="153"/>
        <end position="171"/>
    </location>
</feature>
<feature type="transmembrane region" description="Helical" evidence="7">
    <location>
        <begin position="428"/>
        <end position="447"/>
    </location>
</feature>
<gene>
    <name evidence="8" type="ORF">ABW18_11800</name>
</gene>